<protein>
    <recommendedName>
        <fullName evidence="2">Lipoprotein</fullName>
    </recommendedName>
</protein>
<evidence type="ECO:0000313" key="1">
    <source>
        <dbReference type="EMBL" id="KKN46354.1"/>
    </source>
</evidence>
<name>A0A0F9QVA8_9ZZZZ</name>
<evidence type="ECO:0008006" key="2">
    <source>
        <dbReference type="Google" id="ProtNLM"/>
    </source>
</evidence>
<comment type="caution">
    <text evidence="1">The sequence shown here is derived from an EMBL/GenBank/DDBJ whole genome shotgun (WGS) entry which is preliminary data.</text>
</comment>
<sequence>MRNDNLTILAIGLAGCHGQKSNIHITYSNSDLIGLFYHLAEGGYVIDKSAPLSQNPRLALFSPMCDCSLQSGEVNPIGISANNIVLNALASQSDVCRLIARLVKSQLIHRDEPGPFDYISPEAYTVWWAKKGATVGQRNGNSVVWLDGTCTGIVKPG</sequence>
<gene>
    <name evidence="1" type="ORF">LCGC14_0673820</name>
</gene>
<dbReference type="EMBL" id="LAZR01001335">
    <property type="protein sequence ID" value="KKN46354.1"/>
    <property type="molecule type" value="Genomic_DNA"/>
</dbReference>
<reference evidence="1" key="1">
    <citation type="journal article" date="2015" name="Nature">
        <title>Complex archaea that bridge the gap between prokaryotes and eukaryotes.</title>
        <authorList>
            <person name="Spang A."/>
            <person name="Saw J.H."/>
            <person name="Jorgensen S.L."/>
            <person name="Zaremba-Niedzwiedzka K."/>
            <person name="Martijn J."/>
            <person name="Lind A.E."/>
            <person name="van Eijk R."/>
            <person name="Schleper C."/>
            <person name="Guy L."/>
            <person name="Ettema T.J."/>
        </authorList>
    </citation>
    <scope>NUCLEOTIDE SEQUENCE</scope>
</reference>
<organism evidence="1">
    <name type="scientific">marine sediment metagenome</name>
    <dbReference type="NCBI Taxonomy" id="412755"/>
    <lineage>
        <taxon>unclassified sequences</taxon>
        <taxon>metagenomes</taxon>
        <taxon>ecological metagenomes</taxon>
    </lineage>
</organism>
<dbReference type="AlphaFoldDB" id="A0A0F9QVA8"/>
<dbReference type="PROSITE" id="PS51257">
    <property type="entry name" value="PROKAR_LIPOPROTEIN"/>
    <property type="match status" value="1"/>
</dbReference>
<accession>A0A0F9QVA8</accession>
<proteinExistence type="predicted"/>